<keyword evidence="2" id="KW-0436">Ligase</keyword>
<dbReference type="AlphaFoldDB" id="A0A5A7QF47"/>
<evidence type="ECO:0000313" key="2">
    <source>
        <dbReference type="EMBL" id="GER43037.1"/>
    </source>
</evidence>
<feature type="compositionally biased region" description="Low complexity" evidence="1">
    <location>
        <begin position="76"/>
        <end position="92"/>
    </location>
</feature>
<proteinExistence type="predicted"/>
<feature type="region of interest" description="Disordered" evidence="1">
    <location>
        <begin position="76"/>
        <end position="101"/>
    </location>
</feature>
<dbReference type="EMBL" id="BKCP01006515">
    <property type="protein sequence ID" value="GER43037.1"/>
    <property type="molecule type" value="Genomic_DNA"/>
</dbReference>
<dbReference type="GO" id="GO:0016874">
    <property type="term" value="F:ligase activity"/>
    <property type="evidence" value="ECO:0007669"/>
    <property type="project" value="UniProtKB-KW"/>
</dbReference>
<protein>
    <submittedName>
        <fullName evidence="2">2-succinylbenzoate--CoA ligase</fullName>
    </submittedName>
</protein>
<organism evidence="2 3">
    <name type="scientific">Striga asiatica</name>
    <name type="common">Asiatic witchweed</name>
    <name type="synonym">Buchnera asiatica</name>
    <dbReference type="NCBI Taxonomy" id="4170"/>
    <lineage>
        <taxon>Eukaryota</taxon>
        <taxon>Viridiplantae</taxon>
        <taxon>Streptophyta</taxon>
        <taxon>Embryophyta</taxon>
        <taxon>Tracheophyta</taxon>
        <taxon>Spermatophyta</taxon>
        <taxon>Magnoliopsida</taxon>
        <taxon>eudicotyledons</taxon>
        <taxon>Gunneridae</taxon>
        <taxon>Pentapetalae</taxon>
        <taxon>asterids</taxon>
        <taxon>lamiids</taxon>
        <taxon>Lamiales</taxon>
        <taxon>Orobanchaceae</taxon>
        <taxon>Buchnereae</taxon>
        <taxon>Striga</taxon>
    </lineage>
</organism>
<evidence type="ECO:0000313" key="3">
    <source>
        <dbReference type="Proteomes" id="UP000325081"/>
    </source>
</evidence>
<reference evidence="3" key="1">
    <citation type="journal article" date="2019" name="Curr. Biol.">
        <title>Genome Sequence of Striga asiatica Provides Insight into the Evolution of Plant Parasitism.</title>
        <authorList>
            <person name="Yoshida S."/>
            <person name="Kim S."/>
            <person name="Wafula E.K."/>
            <person name="Tanskanen J."/>
            <person name="Kim Y.M."/>
            <person name="Honaas L."/>
            <person name="Yang Z."/>
            <person name="Spallek T."/>
            <person name="Conn C.E."/>
            <person name="Ichihashi Y."/>
            <person name="Cheong K."/>
            <person name="Cui S."/>
            <person name="Der J.P."/>
            <person name="Gundlach H."/>
            <person name="Jiao Y."/>
            <person name="Hori C."/>
            <person name="Ishida J.K."/>
            <person name="Kasahara H."/>
            <person name="Kiba T."/>
            <person name="Kim M.S."/>
            <person name="Koo N."/>
            <person name="Laohavisit A."/>
            <person name="Lee Y.H."/>
            <person name="Lumba S."/>
            <person name="McCourt P."/>
            <person name="Mortimer J.C."/>
            <person name="Mutuku J.M."/>
            <person name="Nomura T."/>
            <person name="Sasaki-Sekimoto Y."/>
            <person name="Seto Y."/>
            <person name="Wang Y."/>
            <person name="Wakatake T."/>
            <person name="Sakakibara H."/>
            <person name="Demura T."/>
            <person name="Yamaguchi S."/>
            <person name="Yoneyama K."/>
            <person name="Manabe R.I."/>
            <person name="Nelson D.C."/>
            <person name="Schulman A.H."/>
            <person name="Timko M.P."/>
            <person name="dePamphilis C.W."/>
            <person name="Choi D."/>
            <person name="Shirasu K."/>
        </authorList>
    </citation>
    <scope>NUCLEOTIDE SEQUENCE [LARGE SCALE GENOMIC DNA]</scope>
    <source>
        <strain evidence="3">cv. UVA1</strain>
    </source>
</reference>
<dbReference type="OrthoDB" id="1898954at2759"/>
<comment type="caution">
    <text evidence="2">The sequence shown here is derived from an EMBL/GenBank/DDBJ whole genome shotgun (WGS) entry which is preliminary data.</text>
</comment>
<gene>
    <name evidence="2" type="ORF">STAS_19877</name>
</gene>
<sequence length="142" mass="15225">MHNLVQDDDALAFSSFQPRWRALDSHKAVNCFCANKAASDFSLASSHPQAVPCQHAADDPKPQLLEALVHRTIGLQSSSGGTESQSQLQGGQDVEAEANPSIKCQYRGGPTIYAAKKIAIKPRAAFKTPARTAISPLSTFFS</sequence>
<name>A0A5A7QF47_STRAF</name>
<evidence type="ECO:0000256" key="1">
    <source>
        <dbReference type="SAM" id="MobiDB-lite"/>
    </source>
</evidence>
<keyword evidence="3" id="KW-1185">Reference proteome</keyword>
<accession>A0A5A7QF47</accession>
<dbReference type="Proteomes" id="UP000325081">
    <property type="component" value="Unassembled WGS sequence"/>
</dbReference>